<name>A0A8S4AWS7_9TELE</name>
<evidence type="ECO:0000256" key="4">
    <source>
        <dbReference type="ARBA" id="ARBA00022737"/>
    </source>
</evidence>
<dbReference type="EMBL" id="CAJRST010007779">
    <property type="protein sequence ID" value="CAG5896365.1"/>
    <property type="molecule type" value="Genomic_DNA"/>
</dbReference>
<feature type="domain" description="C2H2-type" evidence="12">
    <location>
        <begin position="59"/>
        <end position="81"/>
    </location>
</feature>
<evidence type="ECO:0000259" key="12">
    <source>
        <dbReference type="PROSITE" id="PS50157"/>
    </source>
</evidence>
<dbReference type="GO" id="GO:0001228">
    <property type="term" value="F:DNA-binding transcription activator activity, RNA polymerase II-specific"/>
    <property type="evidence" value="ECO:0007669"/>
    <property type="project" value="TreeGrafter"/>
</dbReference>
<evidence type="ECO:0000313" key="13">
    <source>
        <dbReference type="EMBL" id="CAG5896365.1"/>
    </source>
</evidence>
<dbReference type="FunFam" id="3.30.160.60:FF:000155">
    <property type="entry name" value="zinc finger protein 133 isoform X1"/>
    <property type="match status" value="1"/>
</dbReference>
<dbReference type="AlphaFoldDB" id="A0A8S4AWS7"/>
<evidence type="ECO:0000256" key="8">
    <source>
        <dbReference type="ARBA" id="ARBA00023125"/>
    </source>
</evidence>
<dbReference type="SMART" id="SM00355">
    <property type="entry name" value="ZnF_C2H2"/>
    <property type="match status" value="6"/>
</dbReference>
<feature type="domain" description="C2H2-type" evidence="12">
    <location>
        <begin position="339"/>
        <end position="366"/>
    </location>
</feature>
<proteinExistence type="inferred from homology"/>
<dbReference type="InterPro" id="IPR036236">
    <property type="entry name" value="Znf_C2H2_sf"/>
</dbReference>
<dbReference type="PROSITE" id="PS50157">
    <property type="entry name" value="ZINC_FINGER_C2H2_2"/>
    <property type="match status" value="5"/>
</dbReference>
<dbReference type="GO" id="GO:0000978">
    <property type="term" value="F:RNA polymerase II cis-regulatory region sequence-specific DNA binding"/>
    <property type="evidence" value="ECO:0007669"/>
    <property type="project" value="TreeGrafter"/>
</dbReference>
<dbReference type="Gene3D" id="3.30.160.60">
    <property type="entry name" value="Classic Zinc Finger"/>
    <property type="match status" value="5"/>
</dbReference>
<feature type="non-terminal residue" evidence="13">
    <location>
        <position position="449"/>
    </location>
</feature>
<sequence length="449" mass="52380">MTSPQHMRDFICQRLTAAAEEIFTEFEKTVVHYEKEIDRQRRLLEITLSPRVQLHRIVCGKCFPRRSDLVKHMRSHTGEKPFLCPTCGKGFSQKGHLSAHKRTHSVILITIKEPTQVRNLICALYVEKVILEKVVLMSIKEPTRRLQVRLRLLPRARCLFDEPVKHMRDFICQRLTVAAEEIFTEFEKTVHMRDFICQRLTAAAEEIFSEFEKTVVHYEKEIDRQRRLLEITLSPRVQLHRIEPTQRLTAAAEEIFTEFEKTVVHYEKEIDRQRRLLEITLSPRVQLHRIGYSRKGGLDIHKRTHSGEKPFLCTICGKYFSVKSYLNYHKRTHSGEKPYMCAICGKSYSRKGGLDIHKRTHSGEKPYMCTICGRGFSRKSILDVHKRTHSGFSYVCGGPARAVWRLEVDRECDEKTTGTTPKKSKRQTCTTCGKRIANSSFVVHMRIHT</sequence>
<feature type="domain" description="C2H2-type" evidence="12">
    <location>
        <begin position="367"/>
        <end position="391"/>
    </location>
</feature>
<evidence type="ECO:0000256" key="9">
    <source>
        <dbReference type="ARBA" id="ARBA00023163"/>
    </source>
</evidence>
<dbReference type="SUPFAM" id="SSF57667">
    <property type="entry name" value="beta-beta-alpha zinc fingers"/>
    <property type="match status" value="3"/>
</dbReference>
<dbReference type="GO" id="GO:0005634">
    <property type="term" value="C:nucleus"/>
    <property type="evidence" value="ECO:0007669"/>
    <property type="project" value="UniProtKB-SubCell"/>
</dbReference>
<dbReference type="FunFam" id="3.30.160.60:FF:002343">
    <property type="entry name" value="Zinc finger protein 33A"/>
    <property type="match status" value="1"/>
</dbReference>
<dbReference type="PANTHER" id="PTHR24393">
    <property type="entry name" value="ZINC FINGER PROTEIN"/>
    <property type="match status" value="1"/>
</dbReference>
<evidence type="ECO:0000256" key="6">
    <source>
        <dbReference type="ARBA" id="ARBA00022833"/>
    </source>
</evidence>
<evidence type="ECO:0000256" key="10">
    <source>
        <dbReference type="ARBA" id="ARBA00023242"/>
    </source>
</evidence>
<evidence type="ECO:0000256" key="1">
    <source>
        <dbReference type="ARBA" id="ARBA00004123"/>
    </source>
</evidence>
<evidence type="ECO:0000313" key="14">
    <source>
        <dbReference type="Proteomes" id="UP000677803"/>
    </source>
</evidence>
<comment type="similarity">
    <text evidence="2">Belongs to the krueppel C2H2-type zinc-finger protein family.</text>
</comment>
<dbReference type="Proteomes" id="UP000677803">
    <property type="component" value="Unassembled WGS sequence"/>
</dbReference>
<keyword evidence="4" id="KW-0677">Repeat</keyword>
<keyword evidence="10" id="KW-0539">Nucleus</keyword>
<dbReference type="PROSITE" id="PS00028">
    <property type="entry name" value="ZINC_FINGER_C2H2_1"/>
    <property type="match status" value="4"/>
</dbReference>
<comment type="subcellular location">
    <subcellularLocation>
        <location evidence="1">Nucleus</location>
    </subcellularLocation>
</comment>
<dbReference type="FunFam" id="3.30.160.60:FF:000340">
    <property type="entry name" value="zinc finger protein 473 isoform X1"/>
    <property type="match status" value="1"/>
</dbReference>
<keyword evidence="9" id="KW-0804">Transcription</keyword>
<dbReference type="OrthoDB" id="427030at2759"/>
<keyword evidence="7" id="KW-0805">Transcription regulation</keyword>
<gene>
    <name evidence="13" type="ORF">MMEN_LOCUS7446</name>
</gene>
<evidence type="ECO:0000256" key="5">
    <source>
        <dbReference type="ARBA" id="ARBA00022771"/>
    </source>
</evidence>
<keyword evidence="6" id="KW-0862">Zinc</keyword>
<evidence type="ECO:0000256" key="2">
    <source>
        <dbReference type="ARBA" id="ARBA00006991"/>
    </source>
</evidence>
<dbReference type="GO" id="GO:0008270">
    <property type="term" value="F:zinc ion binding"/>
    <property type="evidence" value="ECO:0007669"/>
    <property type="project" value="UniProtKB-KW"/>
</dbReference>
<dbReference type="Pfam" id="PF00096">
    <property type="entry name" value="zf-C2H2"/>
    <property type="match status" value="5"/>
</dbReference>
<dbReference type="FunFam" id="3.30.160.60:FF:001664">
    <property type="entry name" value="Zinc finger protein 133"/>
    <property type="match status" value="1"/>
</dbReference>
<comment type="caution">
    <text evidence="13">The sequence shown here is derived from an EMBL/GenBank/DDBJ whole genome shotgun (WGS) entry which is preliminary data.</text>
</comment>
<keyword evidence="8" id="KW-0238">DNA-binding</keyword>
<organism evidence="13 14">
    <name type="scientific">Menidia menidia</name>
    <name type="common">Atlantic silverside</name>
    <dbReference type="NCBI Taxonomy" id="238744"/>
    <lineage>
        <taxon>Eukaryota</taxon>
        <taxon>Metazoa</taxon>
        <taxon>Chordata</taxon>
        <taxon>Craniata</taxon>
        <taxon>Vertebrata</taxon>
        <taxon>Euteleostomi</taxon>
        <taxon>Actinopterygii</taxon>
        <taxon>Neopterygii</taxon>
        <taxon>Teleostei</taxon>
        <taxon>Neoteleostei</taxon>
        <taxon>Acanthomorphata</taxon>
        <taxon>Ovalentaria</taxon>
        <taxon>Atherinomorphae</taxon>
        <taxon>Atheriniformes</taxon>
        <taxon>Atherinopsidae</taxon>
        <taxon>Menidiinae</taxon>
        <taxon>Menidia</taxon>
    </lineage>
</organism>
<accession>A0A8S4AWS7</accession>
<evidence type="ECO:0000256" key="7">
    <source>
        <dbReference type="ARBA" id="ARBA00023015"/>
    </source>
</evidence>
<dbReference type="InterPro" id="IPR013087">
    <property type="entry name" value="Znf_C2H2_type"/>
</dbReference>
<keyword evidence="5 11" id="KW-0863">Zinc-finger</keyword>
<feature type="domain" description="C2H2-type" evidence="12">
    <location>
        <begin position="82"/>
        <end position="105"/>
    </location>
</feature>
<evidence type="ECO:0000256" key="11">
    <source>
        <dbReference type="PROSITE-ProRule" id="PRU00042"/>
    </source>
</evidence>
<dbReference type="FunFam" id="3.30.160.60:FF:001480">
    <property type="entry name" value="Si:cabz01071911.3"/>
    <property type="match status" value="1"/>
</dbReference>
<protein>
    <submittedName>
        <fullName evidence="13">(Atlantic silverside) hypothetical protein</fullName>
    </submittedName>
</protein>
<dbReference type="PANTHER" id="PTHR24393:SF15">
    <property type="entry name" value="IP01243P-RELATED"/>
    <property type="match status" value="1"/>
</dbReference>
<reference evidence="13" key="1">
    <citation type="submission" date="2021-05" db="EMBL/GenBank/DDBJ databases">
        <authorList>
            <person name="Tigano A."/>
        </authorList>
    </citation>
    <scope>NUCLEOTIDE SEQUENCE</scope>
</reference>
<feature type="domain" description="C2H2-type" evidence="12">
    <location>
        <begin position="311"/>
        <end position="338"/>
    </location>
</feature>
<keyword evidence="3" id="KW-0479">Metal-binding</keyword>
<evidence type="ECO:0000256" key="3">
    <source>
        <dbReference type="ARBA" id="ARBA00022723"/>
    </source>
</evidence>
<keyword evidence="14" id="KW-1185">Reference proteome</keyword>